<proteinExistence type="predicted"/>
<dbReference type="OrthoDB" id="7054989at2"/>
<sequence>MLSRACWIVWLLVGPCAQVVAQPREGEPEPPPWYDKAHTLLSGSAQRTALWFDHFFGPSDDADQASSHFRLRAQREFIERESDQWGLRLSAAYYLPQTERRLKLLLESDEEDEELGDLFTGTGEGTTRAALRWIPLDRKRWDLSLDLGASVDSGIQPFVRGRARYYDNLDQRTLLKASQELRLQSDEGWSETTGLNLERHSDGHALLWRNWLFYGEESDGLEWNSKLSRVEWLNERTALSLFVAASGATDDPGIQSEIRRLGLTLRQSFLRSWLFYEVEPQLTWPRQYGFDTNLELTLTLEAQFGQRR</sequence>
<gene>
    <name evidence="2" type="ORF">FCL40_01845</name>
</gene>
<evidence type="ECO:0000256" key="1">
    <source>
        <dbReference type="SAM" id="SignalP"/>
    </source>
</evidence>
<evidence type="ECO:0000313" key="3">
    <source>
        <dbReference type="Proteomes" id="UP000305674"/>
    </source>
</evidence>
<protein>
    <recommendedName>
        <fullName evidence="4">DUF481 domain-containing protein</fullName>
    </recommendedName>
</protein>
<keyword evidence="1" id="KW-0732">Signal</keyword>
<dbReference type="RefSeq" id="WP_136850773.1">
    <property type="nucleotide sequence ID" value="NZ_SWCI01000001.1"/>
</dbReference>
<comment type="caution">
    <text evidence="2">The sequence shown here is derived from an EMBL/GenBank/DDBJ whole genome shotgun (WGS) entry which is preliminary data.</text>
</comment>
<feature type="chain" id="PRO_5020828673" description="DUF481 domain-containing protein" evidence="1">
    <location>
        <begin position="22"/>
        <end position="308"/>
    </location>
</feature>
<evidence type="ECO:0008006" key="4">
    <source>
        <dbReference type="Google" id="ProtNLM"/>
    </source>
</evidence>
<reference evidence="2 3" key="1">
    <citation type="submission" date="2019-04" db="EMBL/GenBank/DDBJ databases">
        <authorList>
            <person name="Hwang J.C."/>
        </authorList>
    </citation>
    <scope>NUCLEOTIDE SEQUENCE [LARGE SCALE GENOMIC DNA]</scope>
    <source>
        <strain evidence="2 3">IMCC35001</strain>
    </source>
</reference>
<dbReference type="EMBL" id="SWCI01000001">
    <property type="protein sequence ID" value="TKB51324.1"/>
    <property type="molecule type" value="Genomic_DNA"/>
</dbReference>
<dbReference type="Proteomes" id="UP000305674">
    <property type="component" value="Unassembled WGS sequence"/>
</dbReference>
<organism evidence="2 3">
    <name type="scientific">Ferrimonas sediminicola</name>
    <dbReference type="NCBI Taxonomy" id="2569538"/>
    <lineage>
        <taxon>Bacteria</taxon>
        <taxon>Pseudomonadati</taxon>
        <taxon>Pseudomonadota</taxon>
        <taxon>Gammaproteobacteria</taxon>
        <taxon>Alteromonadales</taxon>
        <taxon>Ferrimonadaceae</taxon>
        <taxon>Ferrimonas</taxon>
    </lineage>
</organism>
<feature type="signal peptide" evidence="1">
    <location>
        <begin position="1"/>
        <end position="21"/>
    </location>
</feature>
<name>A0A4U1BKI7_9GAMM</name>
<dbReference type="AlphaFoldDB" id="A0A4U1BKI7"/>
<keyword evidence="3" id="KW-1185">Reference proteome</keyword>
<evidence type="ECO:0000313" key="2">
    <source>
        <dbReference type="EMBL" id="TKB51324.1"/>
    </source>
</evidence>
<accession>A0A4U1BKI7</accession>